<dbReference type="PANTHER" id="PTHR33018:SF34">
    <property type="entry name" value="OS02G0472350 PROTEIN"/>
    <property type="match status" value="1"/>
</dbReference>
<protein>
    <recommendedName>
        <fullName evidence="4">Ubiquitin-like protease family profile domain-containing protein</fullName>
    </recommendedName>
</protein>
<evidence type="ECO:0000256" key="1">
    <source>
        <dbReference type="SAM" id="MobiDB-lite"/>
    </source>
</evidence>
<reference evidence="2 3" key="1">
    <citation type="submission" date="2016-09" db="EMBL/GenBank/DDBJ databases">
        <title>The draft genome of Dichanthelium oligosanthes: A C3 panicoid grass species.</title>
        <authorList>
            <person name="Studer A.J."/>
            <person name="Schnable J.C."/>
            <person name="Brutnell T.P."/>
        </authorList>
    </citation>
    <scope>NUCLEOTIDE SEQUENCE [LARGE SCALE GENOMIC DNA]</scope>
    <source>
        <strain evidence="3">cv. Kellogg 1175</strain>
        <tissue evidence="2">Leaf</tissue>
    </source>
</reference>
<evidence type="ECO:0000313" key="3">
    <source>
        <dbReference type="Proteomes" id="UP000095767"/>
    </source>
</evidence>
<dbReference type="AlphaFoldDB" id="A0A1E5WLP5"/>
<dbReference type="Proteomes" id="UP000095767">
    <property type="component" value="Unassembled WGS sequence"/>
</dbReference>
<accession>A0A1E5WLP5</accession>
<feature type="region of interest" description="Disordered" evidence="1">
    <location>
        <begin position="44"/>
        <end position="63"/>
    </location>
</feature>
<comment type="caution">
    <text evidence="2">The sequence shown here is derived from an EMBL/GenBank/DDBJ whole genome shotgun (WGS) entry which is preliminary data.</text>
</comment>
<feature type="compositionally biased region" description="Polar residues" evidence="1">
    <location>
        <begin position="45"/>
        <end position="55"/>
    </location>
</feature>
<evidence type="ECO:0000313" key="2">
    <source>
        <dbReference type="EMBL" id="OEL38336.1"/>
    </source>
</evidence>
<evidence type="ECO:0008006" key="4">
    <source>
        <dbReference type="Google" id="ProtNLM"/>
    </source>
</evidence>
<gene>
    <name evidence="2" type="ORF">BAE44_0000645</name>
</gene>
<dbReference type="OrthoDB" id="695752at2759"/>
<dbReference type="EMBL" id="LWDX02002144">
    <property type="protein sequence ID" value="OEL38336.1"/>
    <property type="molecule type" value="Genomic_DNA"/>
</dbReference>
<dbReference type="Gene3D" id="3.40.395.10">
    <property type="entry name" value="Adenoviral Proteinase, Chain A"/>
    <property type="match status" value="1"/>
</dbReference>
<keyword evidence="3" id="KW-1185">Reference proteome</keyword>
<dbReference type="InterPro" id="IPR038765">
    <property type="entry name" value="Papain-like_cys_pep_sf"/>
</dbReference>
<dbReference type="PANTHER" id="PTHR33018">
    <property type="entry name" value="OS10G0338966 PROTEIN-RELATED"/>
    <property type="match status" value="1"/>
</dbReference>
<organism evidence="2 3">
    <name type="scientific">Dichanthelium oligosanthes</name>
    <dbReference type="NCBI Taxonomy" id="888268"/>
    <lineage>
        <taxon>Eukaryota</taxon>
        <taxon>Viridiplantae</taxon>
        <taxon>Streptophyta</taxon>
        <taxon>Embryophyta</taxon>
        <taxon>Tracheophyta</taxon>
        <taxon>Spermatophyta</taxon>
        <taxon>Magnoliopsida</taxon>
        <taxon>Liliopsida</taxon>
        <taxon>Poales</taxon>
        <taxon>Poaceae</taxon>
        <taxon>PACMAD clade</taxon>
        <taxon>Panicoideae</taxon>
        <taxon>Panicodae</taxon>
        <taxon>Paniceae</taxon>
        <taxon>Dichantheliinae</taxon>
        <taxon>Dichanthelium</taxon>
    </lineage>
</organism>
<name>A0A1E5WLP5_9POAL</name>
<sequence>MGRALKNFQYELNKLVKKGTEPNWHHFPHQEQYWQEFVGYKQSKESQATSSTNMENSKKNVDRHHMGSRGFIRKIDEWEAMAKGVTLSGATLETDGWEERAVRYLLARDNANGTLCYSSPAVAELGRRIREAQEEVDQGLFTPDRENDVKCSHGHYRTKSTLEAHEGPEPFPGALPSQTMLARTEAIQGARQHTTPGCRLLYKLSAMNYHYVLIDINLDQSRIEVYDSKQRDHVKIQPLIDLLNTALVKYKKRGGIIYRPFKEKFEVIERKWILRQPPDNNLYGFYVMHYMYTYSEDSFESQQRQNSELRTSELLLSKIMAHQDQLSRFIMDHVVAPDGGFNVIGGD</sequence>
<proteinExistence type="predicted"/>
<dbReference type="SUPFAM" id="SSF54001">
    <property type="entry name" value="Cysteine proteinases"/>
    <property type="match status" value="1"/>
</dbReference>